<accession>A0ABQ4IG77</accession>
<feature type="region of interest" description="Disordered" evidence="1">
    <location>
        <begin position="7"/>
        <end position="27"/>
    </location>
</feature>
<proteinExistence type="predicted"/>
<evidence type="ECO:0000256" key="1">
    <source>
        <dbReference type="SAM" id="MobiDB-lite"/>
    </source>
</evidence>
<evidence type="ECO:0000313" key="3">
    <source>
        <dbReference type="Proteomes" id="UP000647860"/>
    </source>
</evidence>
<dbReference type="EMBL" id="BOPA01000024">
    <property type="protein sequence ID" value="GIJ16914.1"/>
    <property type="molecule type" value="Genomic_DNA"/>
</dbReference>
<organism evidence="2 3">
    <name type="scientific">Micromonospora gifhornensis</name>
    <dbReference type="NCBI Taxonomy" id="84594"/>
    <lineage>
        <taxon>Bacteria</taxon>
        <taxon>Bacillati</taxon>
        <taxon>Actinomycetota</taxon>
        <taxon>Actinomycetes</taxon>
        <taxon>Micromonosporales</taxon>
        <taxon>Micromonosporaceae</taxon>
        <taxon>Micromonospora</taxon>
    </lineage>
</organism>
<reference evidence="2 3" key="1">
    <citation type="submission" date="2021-01" db="EMBL/GenBank/DDBJ databases">
        <title>Whole genome shotgun sequence of Verrucosispora gifhornensis NBRC 16317.</title>
        <authorList>
            <person name="Komaki H."/>
            <person name="Tamura T."/>
        </authorList>
    </citation>
    <scope>NUCLEOTIDE SEQUENCE [LARGE SCALE GENOMIC DNA]</scope>
    <source>
        <strain evidence="2 3">NBRC 16317</strain>
    </source>
</reference>
<name>A0ABQ4IG77_9ACTN</name>
<protein>
    <submittedName>
        <fullName evidence="2">Uncharacterized protein</fullName>
    </submittedName>
</protein>
<evidence type="ECO:0000313" key="2">
    <source>
        <dbReference type="EMBL" id="GIJ16914.1"/>
    </source>
</evidence>
<sequence length="128" mass="15059">MLLLNLADRGTDDAERTRRLGRSSRSDLPPCLTIDRTAMRVNLTRRQSRDVQPGATCIDDCPFRLCPLPPRGEELSYQMDEAFCANQADLVGQWQRPSYWAWWQKVDGEELRIFWRDMSERMIPAWRK</sequence>
<keyword evidence="3" id="KW-1185">Reference proteome</keyword>
<comment type="caution">
    <text evidence="2">The sequence shown here is derived from an EMBL/GenBank/DDBJ whole genome shotgun (WGS) entry which is preliminary data.</text>
</comment>
<dbReference type="Proteomes" id="UP000647860">
    <property type="component" value="Unassembled WGS sequence"/>
</dbReference>
<dbReference type="RefSeq" id="WP_204291785.1">
    <property type="nucleotide sequence ID" value="NZ_BAAAGZ010000062.1"/>
</dbReference>
<feature type="compositionally biased region" description="Basic and acidic residues" evidence="1">
    <location>
        <begin position="9"/>
        <end position="18"/>
    </location>
</feature>
<gene>
    <name evidence="2" type="ORF">Vgi01_35980</name>
</gene>